<evidence type="ECO:0000313" key="1">
    <source>
        <dbReference type="EMBL" id="WQF88877.1"/>
    </source>
</evidence>
<dbReference type="KEGG" id="cdet:87950391"/>
<sequence length="76" mass="8220">MSLTGVGASHTVASSTCFVLDNSMHRPFCLNCLRSSEIREQTTANRVPSRFDCSIRSSKARVDAPNPGPAARRLAL</sequence>
<proteinExistence type="predicted"/>
<reference evidence="2" key="1">
    <citation type="journal article" date="2023" name="bioRxiv">
        <title>Complete genome of the Medicago anthracnose fungus, Colletotrichum destructivum, reveals a mini-chromosome-like region within a core chromosome.</title>
        <authorList>
            <person name="Lapalu N."/>
            <person name="Simon A."/>
            <person name="Lu A."/>
            <person name="Plaumann P.-L."/>
            <person name="Amselem J."/>
            <person name="Pigne S."/>
            <person name="Auger A."/>
            <person name="Koch C."/>
            <person name="Dallery J.-F."/>
            <person name="O'Connell R.J."/>
        </authorList>
    </citation>
    <scope>NUCLEOTIDE SEQUENCE [LARGE SCALE GENOMIC DNA]</scope>
    <source>
        <strain evidence="2">CBS 520.97</strain>
    </source>
</reference>
<dbReference type="EMBL" id="CP137313">
    <property type="protein sequence ID" value="WQF88877.1"/>
    <property type="molecule type" value="Genomic_DNA"/>
</dbReference>
<organism evidence="1 2">
    <name type="scientific">Colletotrichum destructivum</name>
    <dbReference type="NCBI Taxonomy" id="34406"/>
    <lineage>
        <taxon>Eukaryota</taxon>
        <taxon>Fungi</taxon>
        <taxon>Dikarya</taxon>
        <taxon>Ascomycota</taxon>
        <taxon>Pezizomycotina</taxon>
        <taxon>Sordariomycetes</taxon>
        <taxon>Hypocreomycetidae</taxon>
        <taxon>Glomerellales</taxon>
        <taxon>Glomerellaceae</taxon>
        <taxon>Colletotrichum</taxon>
        <taxon>Colletotrichum destructivum species complex</taxon>
    </lineage>
</organism>
<gene>
    <name evidence="1" type="ORF">CDEST_13891</name>
</gene>
<dbReference type="RefSeq" id="XP_062786098.1">
    <property type="nucleotide sequence ID" value="XM_062930047.1"/>
</dbReference>
<accession>A0AAX4J0F3</accession>
<dbReference type="AlphaFoldDB" id="A0AAX4J0F3"/>
<protein>
    <submittedName>
        <fullName evidence="1">Uncharacterized protein</fullName>
    </submittedName>
</protein>
<dbReference type="GeneID" id="87950391"/>
<keyword evidence="2" id="KW-1185">Reference proteome</keyword>
<evidence type="ECO:0000313" key="2">
    <source>
        <dbReference type="Proteomes" id="UP001322277"/>
    </source>
</evidence>
<dbReference type="Proteomes" id="UP001322277">
    <property type="component" value="Chromosome 9"/>
</dbReference>
<name>A0AAX4J0F3_9PEZI</name>